<dbReference type="AlphaFoldDB" id="A0A2R6NXA2"/>
<keyword evidence="3" id="KW-1185">Reference proteome</keyword>
<reference evidence="2 3" key="1">
    <citation type="submission" date="2017-07" db="EMBL/GenBank/DDBJ databases">
        <title>An improved, manually edited Actinidia chinensis var. chinensis (kiwifruit) genome highlights the challenges associated with draft genomes and gene prediction in plants.</title>
        <authorList>
            <person name="Pilkington S."/>
            <person name="Crowhurst R."/>
            <person name="Hilario E."/>
            <person name="Nardozza S."/>
            <person name="Fraser L."/>
            <person name="Peng Y."/>
            <person name="Gunaseelan K."/>
            <person name="Simpson R."/>
            <person name="Tahir J."/>
            <person name="Deroles S."/>
            <person name="Templeton K."/>
            <person name="Luo Z."/>
            <person name="Davy M."/>
            <person name="Cheng C."/>
            <person name="Mcneilage M."/>
            <person name="Scaglione D."/>
            <person name="Liu Y."/>
            <person name="Zhang Q."/>
            <person name="Datson P."/>
            <person name="De Silva N."/>
            <person name="Gardiner S."/>
            <person name="Bassett H."/>
            <person name="Chagne D."/>
            <person name="Mccallum J."/>
            <person name="Dzierzon H."/>
            <person name="Deng C."/>
            <person name="Wang Y.-Y."/>
            <person name="Barron N."/>
            <person name="Manako K."/>
            <person name="Bowen J."/>
            <person name="Foster T."/>
            <person name="Erridge Z."/>
            <person name="Tiffin H."/>
            <person name="Waite C."/>
            <person name="Davies K."/>
            <person name="Grierson E."/>
            <person name="Laing W."/>
            <person name="Kirk R."/>
            <person name="Chen X."/>
            <person name="Wood M."/>
            <person name="Montefiori M."/>
            <person name="Brummell D."/>
            <person name="Schwinn K."/>
            <person name="Catanach A."/>
            <person name="Fullerton C."/>
            <person name="Li D."/>
            <person name="Meiyalaghan S."/>
            <person name="Nieuwenhuizen N."/>
            <person name="Read N."/>
            <person name="Prakash R."/>
            <person name="Hunter D."/>
            <person name="Zhang H."/>
            <person name="Mckenzie M."/>
            <person name="Knabel M."/>
            <person name="Harris A."/>
            <person name="Allan A."/>
            <person name="Chen A."/>
            <person name="Janssen B."/>
            <person name="Plunkett B."/>
            <person name="Dwamena C."/>
            <person name="Voogd C."/>
            <person name="Leif D."/>
            <person name="Lafferty D."/>
            <person name="Souleyre E."/>
            <person name="Varkonyi-Gasic E."/>
            <person name="Gambi F."/>
            <person name="Hanley J."/>
            <person name="Yao J.-L."/>
            <person name="Cheung J."/>
            <person name="David K."/>
            <person name="Warren B."/>
            <person name="Marsh K."/>
            <person name="Snowden K."/>
            <person name="Lin-Wang K."/>
            <person name="Brian L."/>
            <person name="Martinez-Sanchez M."/>
            <person name="Wang M."/>
            <person name="Ileperuma N."/>
            <person name="Macnee N."/>
            <person name="Campin R."/>
            <person name="Mcatee P."/>
            <person name="Drummond R."/>
            <person name="Espley R."/>
            <person name="Ireland H."/>
            <person name="Wu R."/>
            <person name="Atkinson R."/>
            <person name="Karunairetnam S."/>
            <person name="Bulley S."/>
            <person name="Chunkath S."/>
            <person name="Hanley Z."/>
            <person name="Storey R."/>
            <person name="Thrimawithana A."/>
            <person name="Thomson S."/>
            <person name="David C."/>
            <person name="Testolin R."/>
        </authorList>
    </citation>
    <scope>NUCLEOTIDE SEQUENCE [LARGE SCALE GENOMIC DNA]</scope>
    <source>
        <strain evidence="3">cv. Red5</strain>
        <tissue evidence="2">Young leaf</tissue>
    </source>
</reference>
<dbReference type="OMA" id="RNCHITR"/>
<comment type="caution">
    <text evidence="2">The sequence shown here is derived from an EMBL/GenBank/DDBJ whole genome shotgun (WGS) entry which is preliminary data.</text>
</comment>
<gene>
    <name evidence="2" type="ORF">CEY00_Acc33685</name>
</gene>
<accession>A0A2R6NXA2</accession>
<dbReference type="Gene3D" id="3.80.10.10">
    <property type="entry name" value="Ribonuclease Inhibitor"/>
    <property type="match status" value="1"/>
</dbReference>
<sequence>MAGYEEEMDDREVIMLVLVAGRGARMRVGLTLKSQNLQGKLPPELVKFPYLQEIDLSRNYLNGTIPPEWASLPLVNIVVEFNLLSGAIPAELGDLPRIERIVIQGSGFDGPIPPGIGHMTNMSDLRISDLNGNDTTSATFPPLRNLTQLKYLILRSCNMNGSLPEYRDLGDTTNLKVLLVHIDAFSAYLFACHLVTSL</sequence>
<keyword evidence="2" id="KW-0418">Kinase</keyword>
<reference evidence="3" key="2">
    <citation type="journal article" date="2018" name="BMC Genomics">
        <title>A manually annotated Actinidia chinensis var. chinensis (kiwifruit) genome highlights the challenges associated with draft genomes and gene prediction in plants.</title>
        <authorList>
            <person name="Pilkington S.M."/>
            <person name="Crowhurst R."/>
            <person name="Hilario E."/>
            <person name="Nardozza S."/>
            <person name="Fraser L."/>
            <person name="Peng Y."/>
            <person name="Gunaseelan K."/>
            <person name="Simpson R."/>
            <person name="Tahir J."/>
            <person name="Deroles S.C."/>
            <person name="Templeton K."/>
            <person name="Luo Z."/>
            <person name="Davy M."/>
            <person name="Cheng C."/>
            <person name="McNeilage M."/>
            <person name="Scaglione D."/>
            <person name="Liu Y."/>
            <person name="Zhang Q."/>
            <person name="Datson P."/>
            <person name="De Silva N."/>
            <person name="Gardiner S.E."/>
            <person name="Bassett H."/>
            <person name="Chagne D."/>
            <person name="McCallum J."/>
            <person name="Dzierzon H."/>
            <person name="Deng C."/>
            <person name="Wang Y.Y."/>
            <person name="Barron L."/>
            <person name="Manako K."/>
            <person name="Bowen J."/>
            <person name="Foster T.M."/>
            <person name="Erridge Z.A."/>
            <person name="Tiffin H."/>
            <person name="Waite C.N."/>
            <person name="Davies K.M."/>
            <person name="Grierson E.P."/>
            <person name="Laing W.A."/>
            <person name="Kirk R."/>
            <person name="Chen X."/>
            <person name="Wood M."/>
            <person name="Montefiori M."/>
            <person name="Brummell D.A."/>
            <person name="Schwinn K.E."/>
            <person name="Catanach A."/>
            <person name="Fullerton C."/>
            <person name="Li D."/>
            <person name="Meiyalaghan S."/>
            <person name="Nieuwenhuizen N."/>
            <person name="Read N."/>
            <person name="Prakash R."/>
            <person name="Hunter D."/>
            <person name="Zhang H."/>
            <person name="McKenzie M."/>
            <person name="Knabel M."/>
            <person name="Harris A."/>
            <person name="Allan A.C."/>
            <person name="Gleave A."/>
            <person name="Chen A."/>
            <person name="Janssen B.J."/>
            <person name="Plunkett B."/>
            <person name="Ampomah-Dwamena C."/>
            <person name="Voogd C."/>
            <person name="Leif D."/>
            <person name="Lafferty D."/>
            <person name="Souleyre E.J.F."/>
            <person name="Varkonyi-Gasic E."/>
            <person name="Gambi F."/>
            <person name="Hanley J."/>
            <person name="Yao J.L."/>
            <person name="Cheung J."/>
            <person name="David K.M."/>
            <person name="Warren B."/>
            <person name="Marsh K."/>
            <person name="Snowden K.C."/>
            <person name="Lin-Wang K."/>
            <person name="Brian L."/>
            <person name="Martinez-Sanchez M."/>
            <person name="Wang M."/>
            <person name="Ileperuma N."/>
            <person name="Macnee N."/>
            <person name="Campin R."/>
            <person name="McAtee P."/>
            <person name="Drummond R.S.M."/>
            <person name="Espley R.V."/>
            <person name="Ireland H.S."/>
            <person name="Wu R."/>
            <person name="Atkinson R.G."/>
            <person name="Karunairetnam S."/>
            <person name="Bulley S."/>
            <person name="Chunkath S."/>
            <person name="Hanley Z."/>
            <person name="Storey R."/>
            <person name="Thrimawithana A.H."/>
            <person name="Thomson S."/>
            <person name="David C."/>
            <person name="Testolin R."/>
            <person name="Huang H."/>
            <person name="Hellens R.P."/>
            <person name="Schaffer R.J."/>
        </authorList>
    </citation>
    <scope>NUCLEOTIDE SEQUENCE [LARGE SCALE GENOMIC DNA]</scope>
    <source>
        <strain evidence="3">cv. Red5</strain>
    </source>
</reference>
<dbReference type="OrthoDB" id="1909482at2759"/>
<dbReference type="InterPro" id="IPR032675">
    <property type="entry name" value="LRR_dom_sf"/>
</dbReference>
<dbReference type="Proteomes" id="UP000241394">
    <property type="component" value="Unassembled WGS sequence"/>
</dbReference>
<dbReference type="EMBL" id="NKQK01000242">
    <property type="protein sequence ID" value="PSR79074.1"/>
    <property type="molecule type" value="Genomic_DNA"/>
</dbReference>
<evidence type="ECO:0000256" key="1">
    <source>
        <dbReference type="ARBA" id="ARBA00004479"/>
    </source>
</evidence>
<dbReference type="GO" id="GO:0016020">
    <property type="term" value="C:membrane"/>
    <property type="evidence" value="ECO:0007669"/>
    <property type="project" value="UniProtKB-SubCell"/>
</dbReference>
<keyword evidence="2" id="KW-0808">Transferase</keyword>
<dbReference type="Pfam" id="PF00560">
    <property type="entry name" value="LRR_1"/>
    <property type="match status" value="1"/>
</dbReference>
<evidence type="ECO:0000313" key="3">
    <source>
        <dbReference type="Proteomes" id="UP000241394"/>
    </source>
</evidence>
<dbReference type="STRING" id="1590841.A0A2R6NXA2"/>
<dbReference type="InterPro" id="IPR051824">
    <property type="entry name" value="LRR_Rcpt-Like_S/T_Kinase"/>
</dbReference>
<name>A0A2R6NXA2_ACTCC</name>
<keyword evidence="2" id="KW-0675">Receptor</keyword>
<evidence type="ECO:0000313" key="2">
    <source>
        <dbReference type="EMBL" id="PSR79074.1"/>
    </source>
</evidence>
<dbReference type="SUPFAM" id="SSF52058">
    <property type="entry name" value="L domain-like"/>
    <property type="match status" value="1"/>
</dbReference>
<protein>
    <submittedName>
        <fullName evidence="2">Leucine-rich repeat receptor-like serine/threonine-protein kinase</fullName>
    </submittedName>
</protein>
<dbReference type="GO" id="GO:0016301">
    <property type="term" value="F:kinase activity"/>
    <property type="evidence" value="ECO:0007669"/>
    <property type="project" value="UniProtKB-KW"/>
</dbReference>
<proteinExistence type="predicted"/>
<organism evidence="2 3">
    <name type="scientific">Actinidia chinensis var. chinensis</name>
    <name type="common">Chinese soft-hair kiwi</name>
    <dbReference type="NCBI Taxonomy" id="1590841"/>
    <lineage>
        <taxon>Eukaryota</taxon>
        <taxon>Viridiplantae</taxon>
        <taxon>Streptophyta</taxon>
        <taxon>Embryophyta</taxon>
        <taxon>Tracheophyta</taxon>
        <taxon>Spermatophyta</taxon>
        <taxon>Magnoliopsida</taxon>
        <taxon>eudicotyledons</taxon>
        <taxon>Gunneridae</taxon>
        <taxon>Pentapetalae</taxon>
        <taxon>asterids</taxon>
        <taxon>Ericales</taxon>
        <taxon>Actinidiaceae</taxon>
        <taxon>Actinidia</taxon>
    </lineage>
</organism>
<dbReference type="PANTHER" id="PTHR48006:SF93">
    <property type="entry name" value="PROTEIN KINASE DOMAIN-CONTAINING PROTEIN"/>
    <property type="match status" value="1"/>
</dbReference>
<comment type="subcellular location">
    <subcellularLocation>
        <location evidence="1">Membrane</location>
        <topology evidence="1">Single-pass type I membrane protein</topology>
    </subcellularLocation>
</comment>
<dbReference type="PANTHER" id="PTHR48006">
    <property type="entry name" value="LEUCINE-RICH REPEAT-CONTAINING PROTEIN DDB_G0281931-RELATED"/>
    <property type="match status" value="1"/>
</dbReference>
<dbReference type="InterPro" id="IPR001611">
    <property type="entry name" value="Leu-rich_rpt"/>
</dbReference>
<dbReference type="Gramene" id="PSR79074">
    <property type="protein sequence ID" value="PSR79074"/>
    <property type="gene ID" value="CEY00_Acc33685"/>
</dbReference>
<dbReference type="InParanoid" id="A0A2R6NXA2"/>